<proteinExistence type="predicted"/>
<dbReference type="AlphaFoldDB" id="K1QKX7"/>
<dbReference type="SUPFAM" id="SSF57845">
    <property type="entry name" value="B-box zinc-binding domain"/>
    <property type="match status" value="1"/>
</dbReference>
<protein>
    <recommendedName>
        <fullName evidence="1">B box-type domain-containing protein</fullName>
    </recommendedName>
</protein>
<evidence type="ECO:0000259" key="1">
    <source>
        <dbReference type="PROSITE" id="PS50119"/>
    </source>
</evidence>
<dbReference type="Pfam" id="PF00643">
    <property type="entry name" value="zf-B_box"/>
    <property type="match status" value="1"/>
</dbReference>
<feature type="domain" description="B box-type" evidence="1">
    <location>
        <begin position="67"/>
        <end position="109"/>
    </location>
</feature>
<dbReference type="PANTHER" id="PTHR25462">
    <property type="entry name" value="BONUS, ISOFORM C-RELATED"/>
    <property type="match status" value="1"/>
</dbReference>
<dbReference type="PANTHER" id="PTHR25462:SF296">
    <property type="entry name" value="MEIOTIC P26, ISOFORM F"/>
    <property type="match status" value="1"/>
</dbReference>
<dbReference type="SMART" id="SM00336">
    <property type="entry name" value="BBOX"/>
    <property type="match status" value="2"/>
</dbReference>
<dbReference type="EMBL" id="JH817125">
    <property type="protein sequence ID" value="EKC34488.1"/>
    <property type="molecule type" value="Genomic_DNA"/>
</dbReference>
<dbReference type="HOGENOM" id="CLU_007742_6_1_1"/>
<feature type="domain" description="B box-type" evidence="1">
    <location>
        <begin position="13"/>
        <end position="60"/>
    </location>
</feature>
<dbReference type="PROSITE" id="PS50119">
    <property type="entry name" value="ZF_BBOX"/>
    <property type="match status" value="2"/>
</dbReference>
<dbReference type="GO" id="GO:0061630">
    <property type="term" value="F:ubiquitin protein ligase activity"/>
    <property type="evidence" value="ECO:0007669"/>
    <property type="project" value="TreeGrafter"/>
</dbReference>
<name>K1QKX7_MAGGI</name>
<dbReference type="Gene3D" id="3.30.160.60">
    <property type="entry name" value="Classic Zinc Finger"/>
    <property type="match status" value="1"/>
</dbReference>
<reference evidence="2" key="1">
    <citation type="journal article" date="2012" name="Nature">
        <title>The oyster genome reveals stress adaptation and complexity of shell formation.</title>
        <authorList>
            <person name="Zhang G."/>
            <person name="Fang X."/>
            <person name="Guo X."/>
            <person name="Li L."/>
            <person name="Luo R."/>
            <person name="Xu F."/>
            <person name="Yang P."/>
            <person name="Zhang L."/>
            <person name="Wang X."/>
            <person name="Qi H."/>
            <person name="Xiong Z."/>
            <person name="Que H."/>
            <person name="Xie Y."/>
            <person name="Holland P.W."/>
            <person name="Paps J."/>
            <person name="Zhu Y."/>
            <person name="Wu F."/>
            <person name="Chen Y."/>
            <person name="Wang J."/>
            <person name="Peng C."/>
            <person name="Meng J."/>
            <person name="Yang L."/>
            <person name="Liu J."/>
            <person name="Wen B."/>
            <person name="Zhang N."/>
            <person name="Huang Z."/>
            <person name="Zhu Q."/>
            <person name="Feng Y."/>
            <person name="Mount A."/>
            <person name="Hedgecock D."/>
            <person name="Xu Z."/>
            <person name="Liu Y."/>
            <person name="Domazet-Loso T."/>
            <person name="Du Y."/>
            <person name="Sun X."/>
            <person name="Zhang S."/>
            <person name="Liu B."/>
            <person name="Cheng P."/>
            <person name="Jiang X."/>
            <person name="Li J."/>
            <person name="Fan D."/>
            <person name="Wang W."/>
            <person name="Fu W."/>
            <person name="Wang T."/>
            <person name="Wang B."/>
            <person name="Zhang J."/>
            <person name="Peng Z."/>
            <person name="Li Y."/>
            <person name="Li N."/>
            <person name="Wang J."/>
            <person name="Chen M."/>
            <person name="He Y."/>
            <person name="Tan F."/>
            <person name="Song X."/>
            <person name="Zheng Q."/>
            <person name="Huang R."/>
            <person name="Yang H."/>
            <person name="Du X."/>
            <person name="Chen L."/>
            <person name="Yang M."/>
            <person name="Gaffney P.M."/>
            <person name="Wang S."/>
            <person name="Luo L."/>
            <person name="She Z."/>
            <person name="Ming Y."/>
            <person name="Huang W."/>
            <person name="Zhang S."/>
            <person name="Huang B."/>
            <person name="Zhang Y."/>
            <person name="Qu T."/>
            <person name="Ni P."/>
            <person name="Miao G."/>
            <person name="Wang J."/>
            <person name="Wang Q."/>
            <person name="Steinberg C.E."/>
            <person name="Wang H."/>
            <person name="Li N."/>
            <person name="Qian L."/>
            <person name="Zhang G."/>
            <person name="Li Y."/>
            <person name="Yang H."/>
            <person name="Liu X."/>
            <person name="Wang J."/>
            <person name="Yin Y."/>
            <person name="Wang J."/>
        </authorList>
    </citation>
    <scope>NUCLEOTIDE SEQUENCE [LARGE SCALE GENOMIC DNA]</scope>
    <source>
        <strain evidence="2">05x7-T-G4-1.051#20</strain>
    </source>
</reference>
<dbReference type="CDD" id="cd19756">
    <property type="entry name" value="Bbox2"/>
    <property type="match status" value="1"/>
</dbReference>
<organism evidence="2">
    <name type="scientific">Magallana gigas</name>
    <name type="common">Pacific oyster</name>
    <name type="synonym">Crassostrea gigas</name>
    <dbReference type="NCBI Taxonomy" id="29159"/>
    <lineage>
        <taxon>Eukaryota</taxon>
        <taxon>Metazoa</taxon>
        <taxon>Spiralia</taxon>
        <taxon>Lophotrochozoa</taxon>
        <taxon>Mollusca</taxon>
        <taxon>Bivalvia</taxon>
        <taxon>Autobranchia</taxon>
        <taxon>Pteriomorphia</taxon>
        <taxon>Ostreida</taxon>
        <taxon>Ostreoidea</taxon>
        <taxon>Ostreidae</taxon>
        <taxon>Magallana</taxon>
    </lineage>
</organism>
<accession>K1QKX7</accession>
<dbReference type="InterPro" id="IPR000315">
    <property type="entry name" value="Znf_B-box"/>
</dbReference>
<sequence>MALSESQIPADAQHYLVCGTEYCEKNCQFYCNDCQQPICKKCRDEHQKIQETKNHEIVRYKNRKRPLPVEKCNIHPTRHIDLLCEECQIPICSKCTATKEHRGHVFTDLEMAFAEKCSLIHLEIAKIRNYFEPTSQDLKKEIAGDVTEIKTIIEGIRKSIKTEGKAVKRLVDTVTSDKIKQVNKIERSLLRTLNGQNQDLDDYTNYLEDSIKLFYGYLSPSSIEQLTFTLKSKKFIIQSIPQTSETVPPVFNAGQYSKEDVVKLLGRITAPNMKPENRKIKPIETVFTQMKPAGKQMKKDRKKSEGKQTLSLSSSLTCHQGQRAHSTRCYNAFHLSLGKSSRLWVSDWGVLVQRNLQENQLQKIQTSGEDEGYHTVMQT</sequence>
<gene>
    <name evidence="2" type="ORF">CGI_10016256</name>
</gene>
<dbReference type="InterPro" id="IPR047153">
    <property type="entry name" value="TRIM45/56/19-like"/>
</dbReference>
<evidence type="ECO:0000313" key="2">
    <source>
        <dbReference type="EMBL" id="EKC34488.1"/>
    </source>
</evidence>
<dbReference type="InParanoid" id="K1QKX7"/>
<dbReference type="GO" id="GO:0008270">
    <property type="term" value="F:zinc ion binding"/>
    <property type="evidence" value="ECO:0007669"/>
    <property type="project" value="InterPro"/>
</dbReference>